<dbReference type="Proteomes" id="UP001472677">
    <property type="component" value="Unassembled WGS sequence"/>
</dbReference>
<protein>
    <submittedName>
        <fullName evidence="1">Uncharacterized protein</fullName>
    </submittedName>
</protein>
<keyword evidence="2" id="KW-1185">Reference proteome</keyword>
<sequence>MSLSTDVDTSGRVDLPIDCDTENLVGRWGKTLDDFSEDEEIIVPITGNDDVHLLDADDVDIVRTVKTKGNGLDVEDDLWVVDVARLKLVNE</sequence>
<name>A0ABR2D762_9ROSI</name>
<dbReference type="EMBL" id="JBBPBM010000035">
    <property type="protein sequence ID" value="KAK8530888.1"/>
    <property type="molecule type" value="Genomic_DNA"/>
</dbReference>
<proteinExistence type="predicted"/>
<accession>A0ABR2D762</accession>
<comment type="caution">
    <text evidence="1">The sequence shown here is derived from an EMBL/GenBank/DDBJ whole genome shotgun (WGS) entry which is preliminary data.</text>
</comment>
<organism evidence="1 2">
    <name type="scientific">Hibiscus sabdariffa</name>
    <name type="common">roselle</name>
    <dbReference type="NCBI Taxonomy" id="183260"/>
    <lineage>
        <taxon>Eukaryota</taxon>
        <taxon>Viridiplantae</taxon>
        <taxon>Streptophyta</taxon>
        <taxon>Embryophyta</taxon>
        <taxon>Tracheophyta</taxon>
        <taxon>Spermatophyta</taxon>
        <taxon>Magnoliopsida</taxon>
        <taxon>eudicotyledons</taxon>
        <taxon>Gunneridae</taxon>
        <taxon>Pentapetalae</taxon>
        <taxon>rosids</taxon>
        <taxon>malvids</taxon>
        <taxon>Malvales</taxon>
        <taxon>Malvaceae</taxon>
        <taxon>Malvoideae</taxon>
        <taxon>Hibiscus</taxon>
    </lineage>
</organism>
<evidence type="ECO:0000313" key="2">
    <source>
        <dbReference type="Proteomes" id="UP001472677"/>
    </source>
</evidence>
<evidence type="ECO:0000313" key="1">
    <source>
        <dbReference type="EMBL" id="KAK8530888.1"/>
    </source>
</evidence>
<reference evidence="1 2" key="1">
    <citation type="journal article" date="2024" name="G3 (Bethesda)">
        <title>Genome assembly of Hibiscus sabdariffa L. provides insights into metabolisms of medicinal natural products.</title>
        <authorList>
            <person name="Kim T."/>
        </authorList>
    </citation>
    <scope>NUCLEOTIDE SEQUENCE [LARGE SCALE GENOMIC DNA]</scope>
    <source>
        <strain evidence="1">TK-2024</strain>
        <tissue evidence="1">Old leaves</tissue>
    </source>
</reference>
<gene>
    <name evidence="1" type="ORF">V6N12_013388</name>
</gene>